<evidence type="ECO:0000256" key="1">
    <source>
        <dbReference type="SAM" id="Phobius"/>
    </source>
</evidence>
<dbReference type="Pfam" id="PF04306">
    <property type="entry name" value="DUF456"/>
    <property type="match status" value="1"/>
</dbReference>
<sequence>MEHVWIILFIVLLAALMPLHMLALPVNWVALGLIFVWRWTHPELAISLPFMLLLVGICLLGELAEFLFKYYGTKKYGGTRKGGWGGIIGAIIGAITGAPFFFGFGAVVGALLGAYAGCLIIELGQDRSWPEARKAAMGAMLGNFAGLVAKLGLGITMLVLTVPRIWPS</sequence>
<dbReference type="OrthoDB" id="5456272at2"/>
<dbReference type="InterPro" id="IPR007403">
    <property type="entry name" value="DUF456"/>
</dbReference>
<feature type="transmembrane region" description="Helical" evidence="1">
    <location>
        <begin position="144"/>
        <end position="166"/>
    </location>
</feature>
<dbReference type="EMBL" id="QMIF01000005">
    <property type="protein sequence ID" value="TVM34214.1"/>
    <property type="molecule type" value="Genomic_DNA"/>
</dbReference>
<gene>
    <name evidence="2" type="ORF">DQK91_10015</name>
</gene>
<evidence type="ECO:0000313" key="2">
    <source>
        <dbReference type="EMBL" id="TVM34214.1"/>
    </source>
</evidence>
<dbReference type="Proteomes" id="UP000434052">
    <property type="component" value="Unassembled WGS sequence"/>
</dbReference>
<organism evidence="2 3">
    <name type="scientific">Oceanidesulfovibrio marinus</name>
    <dbReference type="NCBI Taxonomy" id="370038"/>
    <lineage>
        <taxon>Bacteria</taxon>
        <taxon>Pseudomonadati</taxon>
        <taxon>Thermodesulfobacteriota</taxon>
        <taxon>Desulfovibrionia</taxon>
        <taxon>Desulfovibrionales</taxon>
        <taxon>Desulfovibrionaceae</taxon>
        <taxon>Oceanidesulfovibrio</taxon>
    </lineage>
</organism>
<dbReference type="PANTHER" id="PTHR39165">
    <property type="entry name" value="IG HYPOTHETICAL 17883"/>
    <property type="match status" value="1"/>
</dbReference>
<keyword evidence="1" id="KW-1133">Transmembrane helix</keyword>
<keyword evidence="1" id="KW-0472">Membrane</keyword>
<dbReference type="PANTHER" id="PTHR39165:SF1">
    <property type="entry name" value="DUF456 DOMAIN-CONTAINING PROTEIN"/>
    <property type="match status" value="1"/>
</dbReference>
<dbReference type="AlphaFoldDB" id="A0A6P1ZGT7"/>
<keyword evidence="1" id="KW-0812">Transmembrane</keyword>
<protein>
    <submittedName>
        <fullName evidence="2">DUF456 domain-containing protein</fullName>
    </submittedName>
</protein>
<accession>A0A6P1ZGT7</accession>
<proteinExistence type="predicted"/>
<name>A0A6P1ZGT7_9BACT</name>
<evidence type="ECO:0000313" key="3">
    <source>
        <dbReference type="Proteomes" id="UP000434052"/>
    </source>
</evidence>
<feature type="transmembrane region" description="Helical" evidence="1">
    <location>
        <begin position="83"/>
        <end position="101"/>
    </location>
</feature>
<dbReference type="RefSeq" id="WP_144305211.1">
    <property type="nucleotide sequence ID" value="NZ_QMIF01000005.1"/>
</dbReference>
<feature type="transmembrane region" description="Helical" evidence="1">
    <location>
        <begin position="48"/>
        <end position="71"/>
    </location>
</feature>
<reference evidence="2 3" key="1">
    <citation type="submission" date="2018-06" db="EMBL/GenBank/DDBJ databases">
        <title>Complete genome of Desulfovibrio marinus P48SEP.</title>
        <authorList>
            <person name="Crispim J.S."/>
            <person name="Vidigal P.M.P."/>
            <person name="Silva L.C.F."/>
            <person name="Araujo L.C."/>
            <person name="Laguardia C.N."/>
            <person name="Dias R.S."/>
            <person name="Sousa M.P."/>
            <person name="Paula S.O."/>
            <person name="Silva C."/>
        </authorList>
    </citation>
    <scope>NUCLEOTIDE SEQUENCE [LARGE SCALE GENOMIC DNA]</scope>
    <source>
        <strain evidence="2 3">P48SEP</strain>
    </source>
</reference>
<feature type="transmembrane region" description="Helical" evidence="1">
    <location>
        <begin position="107"/>
        <end position="124"/>
    </location>
</feature>
<comment type="caution">
    <text evidence="2">The sequence shown here is derived from an EMBL/GenBank/DDBJ whole genome shotgun (WGS) entry which is preliminary data.</text>
</comment>